<reference evidence="1" key="1">
    <citation type="submission" date="2014-11" db="EMBL/GenBank/DDBJ databases">
        <authorList>
            <person name="Otto D Thomas"/>
            <person name="Naeem Raeece"/>
        </authorList>
    </citation>
    <scope>NUCLEOTIDE SEQUENCE</scope>
</reference>
<evidence type="ECO:0000313" key="1">
    <source>
        <dbReference type="EMBL" id="CEM42520.1"/>
    </source>
</evidence>
<gene>
    <name evidence="1" type="ORF">Cvel_26816</name>
</gene>
<accession>A0A0G4HEM2</accession>
<dbReference type="AlphaFoldDB" id="A0A0G4HEM2"/>
<proteinExistence type="predicted"/>
<protein>
    <submittedName>
        <fullName evidence="1">Uncharacterized protein</fullName>
    </submittedName>
</protein>
<name>A0A0G4HEM2_9ALVE</name>
<dbReference type="VEuPathDB" id="CryptoDB:Cvel_26816"/>
<sequence length="760" mass="86522">METDSDADSSISDMNFSWLADQVVPFLGRGAFLFCARISKDFRNTYLHNEKDTATSLQAVVEETNSRFPSRRLQDVIECLKSLPRSAGKPPLQHLRWKGKEEASLIPPAALLVLILARAVKTRNALPFTETLAKFFGLPPAFLLLAHLDAENVNSILHVVQTFVHHGLMEEVIDLRGMVDSIGLSLDTVLPPSARGVLQLSVCVWEGNVDGFRACLTEWVKDLREEHLVLLHELIHRRRPSMKKTTGESEVTRKLGETLLTACVTSGRTEEGGVWHWFVYHWPDVEASRLMLPLYIYRLSKHVAEKVRSGRAATGEVLGELRRFVIWFNALWDSSRFLSASEADAERLFDALKVFFHEIALLIRNFRERGWMSNIRPFLDEVFSFLLHTQSLALLQAFIPSVGEDFFFRLLEMSKEDWRAVGSYRSRVGCYWGWQHLAGCRFLRAMRPEWRLVLPSRDVHMRRNKVTLKEWGEVEFFIFECGLSWAEVLRDADLQTPLHEQAAAAGAPRELLRYPREHRAKFVSLPPPNLSWSAETVGHCENFVSLSVQGVSHFRSGVRQFVNQGSGGGVPQCPPARLHASLKLNDFARFRTKKGTDLFEQQVLMEVCKAQESSATSRTQRMRSCCNPALIVPALAHPLAVGRHLGFLITVGLLHLCSCLTIPRDEIAELKTVASISLLDVANRIHEQSRNSPGFIPGFELNRARQALREGLSEYLGDYRWLWEFMPPPEIVEETQRRLKQNIEIFHKGLVCNIFNSRQL</sequence>
<dbReference type="PhylomeDB" id="A0A0G4HEM2"/>
<organism evidence="1">
    <name type="scientific">Chromera velia CCMP2878</name>
    <dbReference type="NCBI Taxonomy" id="1169474"/>
    <lineage>
        <taxon>Eukaryota</taxon>
        <taxon>Sar</taxon>
        <taxon>Alveolata</taxon>
        <taxon>Colpodellida</taxon>
        <taxon>Chromeraceae</taxon>
        <taxon>Chromera</taxon>
    </lineage>
</organism>
<dbReference type="EMBL" id="CDMZ01002470">
    <property type="protein sequence ID" value="CEM42520.1"/>
    <property type="molecule type" value="Genomic_DNA"/>
</dbReference>